<dbReference type="GO" id="GO:0006886">
    <property type="term" value="P:intracellular protein transport"/>
    <property type="evidence" value="ECO:0007669"/>
    <property type="project" value="InterPro"/>
</dbReference>
<dbReference type="Proteomes" id="UP001209878">
    <property type="component" value="Unassembled WGS sequence"/>
</dbReference>
<dbReference type="Pfam" id="PF04810">
    <property type="entry name" value="zf-Sec23_Sec24"/>
    <property type="match status" value="1"/>
</dbReference>
<dbReference type="InterPro" id="IPR036465">
    <property type="entry name" value="vWFA_dom_sf"/>
</dbReference>
<organism evidence="3 4">
    <name type="scientific">Ridgeia piscesae</name>
    <name type="common">Tubeworm</name>
    <dbReference type="NCBI Taxonomy" id="27915"/>
    <lineage>
        <taxon>Eukaryota</taxon>
        <taxon>Metazoa</taxon>
        <taxon>Spiralia</taxon>
        <taxon>Lophotrochozoa</taxon>
        <taxon>Annelida</taxon>
        <taxon>Polychaeta</taxon>
        <taxon>Sedentaria</taxon>
        <taxon>Canalipalpata</taxon>
        <taxon>Sabellida</taxon>
        <taxon>Siboglinidae</taxon>
        <taxon>Ridgeia</taxon>
    </lineage>
</organism>
<dbReference type="SUPFAM" id="SSF82919">
    <property type="entry name" value="Zn-finger domain of Sec23/24"/>
    <property type="match status" value="1"/>
</dbReference>
<gene>
    <name evidence="3" type="ORF">NP493_511g01001</name>
</gene>
<feature type="region of interest" description="Disordered" evidence="1">
    <location>
        <begin position="35"/>
        <end position="60"/>
    </location>
</feature>
<dbReference type="SUPFAM" id="SSF53300">
    <property type="entry name" value="vWA-like"/>
    <property type="match status" value="1"/>
</dbReference>
<dbReference type="InterPro" id="IPR050550">
    <property type="entry name" value="SEC23_SEC24_subfamily"/>
</dbReference>
<feature type="compositionally biased region" description="Low complexity" evidence="1">
    <location>
        <begin position="547"/>
        <end position="560"/>
    </location>
</feature>
<dbReference type="GO" id="GO:0000149">
    <property type="term" value="F:SNARE binding"/>
    <property type="evidence" value="ECO:0007669"/>
    <property type="project" value="TreeGrafter"/>
</dbReference>
<dbReference type="InterPro" id="IPR006895">
    <property type="entry name" value="Znf_Sec23_Sec24"/>
</dbReference>
<reference evidence="3" key="1">
    <citation type="journal article" date="2023" name="Mol. Biol. Evol.">
        <title>Third-Generation Sequencing Reveals the Adaptive Role of the Epigenome in Three Deep-Sea Polychaetes.</title>
        <authorList>
            <person name="Perez M."/>
            <person name="Aroh O."/>
            <person name="Sun Y."/>
            <person name="Lan Y."/>
            <person name="Juniper S.K."/>
            <person name="Young C.R."/>
            <person name="Angers B."/>
            <person name="Qian P.Y."/>
        </authorList>
    </citation>
    <scope>NUCLEOTIDE SEQUENCE</scope>
    <source>
        <strain evidence="3">R07B-5</strain>
    </source>
</reference>
<evidence type="ECO:0000256" key="1">
    <source>
        <dbReference type="SAM" id="MobiDB-lite"/>
    </source>
</evidence>
<keyword evidence="4" id="KW-1185">Reference proteome</keyword>
<dbReference type="GO" id="GO:0008270">
    <property type="term" value="F:zinc ion binding"/>
    <property type="evidence" value="ECO:0007669"/>
    <property type="project" value="InterPro"/>
</dbReference>
<sequence>MQFNHYYVFVISASTGGSLLSSLASLPRRVRAKLPGARAKKEKKHHWMSPGGLDEVDSASAASRGKRWRRADTNIVEVSFRQLTAPSNMHTGDPVYCDECKAVLSVVSKVEQNGDEQVWVCEFCGHQNSVDLMEDEIPKNDVVTFMLQPAACTTSSGRAGRDESLVIFCVDISGSMCVTTEVPGSVQLRGDRTSTMQGLNTDHSRQRLPGERRDITYVSRLQGVQAAVDHQLGEMQRDYPDRRAAIVTFNSEVVVIGDGSGDPVHISGDKLSDQEELVKIGEKLGLPKAVKDTRTVLGDKIFDLEEGGQTALGPALLVAVAMACQVQGSKVIICTDGMANIGLGCLDTGDSDDVAYDNASGFYTQVGQMAVDKGVSVSVISIKGTSCKLVDLGQVAEATQGQVNIVDPLKLTEEFGSILANPVIATNVTATLLLHKHLYFRREDSKESRIEQKVGNVTKDTNITFEYGVRRQFRKPATDGMQVPSMKNPLYDGLTPPTPSMSAPTTDGATASASAGPDTVAQGDGVKAPQDSPSNTGDALTPAGDVSASAATGTGTGASSSEKKHEDTLTELPFQLQIVYTDLDGAKALLVRSQSKPITKDRHVAEKGMNIAAVGAHAAQMSSKLALKGNFTPSRMNAFMYQRLVRRHTFETGQEDQYACYYDNVAPIEDYVNGRQQVCGIPDYPQ</sequence>
<dbReference type="GO" id="GO:0030127">
    <property type="term" value="C:COPII vesicle coat"/>
    <property type="evidence" value="ECO:0007669"/>
    <property type="project" value="InterPro"/>
</dbReference>
<dbReference type="GO" id="GO:0090110">
    <property type="term" value="P:COPII-coated vesicle cargo loading"/>
    <property type="evidence" value="ECO:0007669"/>
    <property type="project" value="TreeGrafter"/>
</dbReference>
<feature type="compositionally biased region" description="Basic residues" evidence="1">
    <location>
        <begin position="35"/>
        <end position="47"/>
    </location>
</feature>
<feature type="domain" description="Zinc finger Sec23/Sec24-type" evidence="2">
    <location>
        <begin position="94"/>
        <end position="130"/>
    </location>
</feature>
<dbReference type="Gene3D" id="2.30.30.380">
    <property type="entry name" value="Zn-finger domain of Sec23/24"/>
    <property type="match status" value="1"/>
</dbReference>
<evidence type="ECO:0000259" key="2">
    <source>
        <dbReference type="Pfam" id="PF04810"/>
    </source>
</evidence>
<comment type="caution">
    <text evidence="3">The sequence shown here is derived from an EMBL/GenBank/DDBJ whole genome shotgun (WGS) entry which is preliminary data.</text>
</comment>
<dbReference type="PANTHER" id="PTHR13803:SF36">
    <property type="entry name" value="TYPE A VON WILLEBRAND FACTOR DOMAIN-CONTAINING PROTEIN"/>
    <property type="match status" value="1"/>
</dbReference>
<evidence type="ECO:0000313" key="3">
    <source>
        <dbReference type="EMBL" id="KAK2179129.1"/>
    </source>
</evidence>
<dbReference type="InterPro" id="IPR036174">
    <property type="entry name" value="Znf_Sec23_Sec24_sf"/>
</dbReference>
<feature type="region of interest" description="Disordered" evidence="1">
    <location>
        <begin position="476"/>
        <end position="567"/>
    </location>
</feature>
<protein>
    <recommendedName>
        <fullName evidence="2">Zinc finger Sec23/Sec24-type domain-containing protein</fullName>
    </recommendedName>
</protein>
<feature type="compositionally biased region" description="Low complexity" evidence="1">
    <location>
        <begin position="500"/>
        <end position="519"/>
    </location>
</feature>
<dbReference type="EMBL" id="JAODUO010000511">
    <property type="protein sequence ID" value="KAK2179129.1"/>
    <property type="molecule type" value="Genomic_DNA"/>
</dbReference>
<dbReference type="PANTHER" id="PTHR13803">
    <property type="entry name" value="SEC24-RELATED PROTEIN"/>
    <property type="match status" value="1"/>
</dbReference>
<dbReference type="AlphaFoldDB" id="A0AAD9KXF1"/>
<proteinExistence type="predicted"/>
<name>A0AAD9KXF1_RIDPI</name>
<accession>A0AAD9KXF1</accession>
<dbReference type="GO" id="GO:0070971">
    <property type="term" value="C:endoplasmic reticulum exit site"/>
    <property type="evidence" value="ECO:0007669"/>
    <property type="project" value="TreeGrafter"/>
</dbReference>
<evidence type="ECO:0000313" key="4">
    <source>
        <dbReference type="Proteomes" id="UP001209878"/>
    </source>
</evidence>
<dbReference type="Gene3D" id="3.40.50.410">
    <property type="entry name" value="von Willebrand factor, type A domain"/>
    <property type="match status" value="1"/>
</dbReference>